<dbReference type="Pfam" id="PF13191">
    <property type="entry name" value="AAA_16"/>
    <property type="match status" value="1"/>
</dbReference>
<keyword evidence="3" id="KW-1185">Reference proteome</keyword>
<dbReference type="Gene3D" id="3.40.50.300">
    <property type="entry name" value="P-loop containing nucleotide triphosphate hydrolases"/>
    <property type="match status" value="1"/>
</dbReference>
<evidence type="ECO:0000313" key="3">
    <source>
        <dbReference type="Proteomes" id="UP000192374"/>
    </source>
</evidence>
<dbReference type="InterPro" id="IPR041664">
    <property type="entry name" value="AAA_16"/>
</dbReference>
<dbReference type="EMBL" id="MVIC01000016">
    <property type="protein sequence ID" value="ORB14599.1"/>
    <property type="molecule type" value="Genomic_DNA"/>
</dbReference>
<evidence type="ECO:0000259" key="1">
    <source>
        <dbReference type="Pfam" id="PF13191"/>
    </source>
</evidence>
<dbReference type="Proteomes" id="UP000192374">
    <property type="component" value="Unassembled WGS sequence"/>
</dbReference>
<organism evidence="2 3">
    <name type="scientific">Mycobacterium noviomagense</name>
    <dbReference type="NCBI Taxonomy" id="459858"/>
    <lineage>
        <taxon>Bacteria</taxon>
        <taxon>Bacillati</taxon>
        <taxon>Actinomycetota</taxon>
        <taxon>Actinomycetes</taxon>
        <taxon>Mycobacteriales</taxon>
        <taxon>Mycobacteriaceae</taxon>
        <taxon>Mycobacterium</taxon>
    </lineage>
</organism>
<name>A0ABX3T5M1_9MYCO</name>
<dbReference type="InterPro" id="IPR027417">
    <property type="entry name" value="P-loop_NTPase"/>
</dbReference>
<reference evidence="2 3" key="1">
    <citation type="submission" date="2017-02" db="EMBL/GenBank/DDBJ databases">
        <title>The new phylogeny of genus Mycobacterium.</title>
        <authorList>
            <person name="Tortoli E."/>
            <person name="Trovato A."/>
            <person name="Cirillo D.M."/>
        </authorList>
    </citation>
    <scope>NUCLEOTIDE SEQUENCE [LARGE SCALE GENOMIC DNA]</scope>
    <source>
        <strain evidence="2 3">DSM 45145</strain>
    </source>
</reference>
<dbReference type="SUPFAM" id="SSF52540">
    <property type="entry name" value="P-loop containing nucleoside triphosphate hydrolases"/>
    <property type="match status" value="1"/>
</dbReference>
<evidence type="ECO:0000313" key="2">
    <source>
        <dbReference type="EMBL" id="ORB14599.1"/>
    </source>
</evidence>
<accession>A0ABX3T5M1</accession>
<comment type="caution">
    <text evidence="2">The sequence shown here is derived from an EMBL/GenBank/DDBJ whole genome shotgun (WGS) entry which is preliminary data.</text>
</comment>
<sequence length="62" mass="6519">MQPRSSGSGWPLVGRDDEVRQALAALEDDAEFDRVLLVGEAGTGKSTLARALAEAGVCCTDR</sequence>
<feature type="domain" description="Orc1-like AAA ATPase" evidence="1">
    <location>
        <begin position="11"/>
        <end position="54"/>
    </location>
</feature>
<protein>
    <recommendedName>
        <fullName evidence="1">Orc1-like AAA ATPase domain-containing protein</fullName>
    </recommendedName>
</protein>
<gene>
    <name evidence="2" type="ORF">BST37_10610</name>
</gene>
<proteinExistence type="predicted"/>